<dbReference type="FunFam" id="3.40.47.10:FF:000010">
    <property type="entry name" value="Acetyl-CoA acetyltransferase (Thiolase)"/>
    <property type="match status" value="1"/>
</dbReference>
<feature type="active site" description="Proton acceptor" evidence="7">
    <location>
        <position position="347"/>
    </location>
</feature>
<dbReference type="InterPro" id="IPR020610">
    <property type="entry name" value="Thiolase_AS"/>
</dbReference>
<evidence type="ECO:0000313" key="11">
    <source>
        <dbReference type="EMBL" id="MDS0244262.1"/>
    </source>
</evidence>
<dbReference type="Proteomes" id="UP001183582">
    <property type="component" value="Unassembled WGS sequence"/>
</dbReference>
<dbReference type="EMBL" id="JAHWXH010000001">
    <property type="protein sequence ID" value="MDS0244262.1"/>
    <property type="molecule type" value="Genomic_DNA"/>
</dbReference>
<protein>
    <recommendedName>
        <fullName evidence="6">Probable acetyl-CoA acetyltransferase</fullName>
        <ecNumber evidence="2">2.3.1.9</ecNumber>
    </recommendedName>
    <alternativeName>
        <fullName evidence="5">Acetoacetyl-CoA thiolase</fullName>
    </alternativeName>
</protein>
<dbReference type="InterPro" id="IPR020613">
    <property type="entry name" value="Thiolase_CS"/>
</dbReference>
<dbReference type="Pfam" id="PF02803">
    <property type="entry name" value="Thiolase_C"/>
    <property type="match status" value="1"/>
</dbReference>
<evidence type="ECO:0000256" key="3">
    <source>
        <dbReference type="ARBA" id="ARBA00022679"/>
    </source>
</evidence>
<evidence type="ECO:0000256" key="1">
    <source>
        <dbReference type="ARBA" id="ARBA00010982"/>
    </source>
</evidence>
<dbReference type="PIRSF" id="PIRSF000429">
    <property type="entry name" value="Ac-CoA_Ac_transf"/>
    <property type="match status" value="1"/>
</dbReference>
<dbReference type="CDD" id="cd00751">
    <property type="entry name" value="thiolase"/>
    <property type="match status" value="1"/>
</dbReference>
<dbReference type="PANTHER" id="PTHR18919">
    <property type="entry name" value="ACETYL-COA C-ACYLTRANSFERASE"/>
    <property type="match status" value="1"/>
</dbReference>
<dbReference type="GeneID" id="301456840"/>
<evidence type="ECO:0000256" key="2">
    <source>
        <dbReference type="ARBA" id="ARBA00012705"/>
    </source>
</evidence>
<dbReference type="InterPro" id="IPR002155">
    <property type="entry name" value="Thiolase"/>
</dbReference>
<keyword evidence="4 8" id="KW-0012">Acyltransferase</keyword>
<dbReference type="InterPro" id="IPR020616">
    <property type="entry name" value="Thiolase_N"/>
</dbReference>
<dbReference type="PROSITE" id="PS00098">
    <property type="entry name" value="THIOLASE_1"/>
    <property type="match status" value="1"/>
</dbReference>
<dbReference type="PROSITE" id="PS00099">
    <property type="entry name" value="THIOLASE_3"/>
    <property type="match status" value="1"/>
</dbReference>
<evidence type="ECO:0000256" key="5">
    <source>
        <dbReference type="ARBA" id="ARBA00030755"/>
    </source>
</evidence>
<organism evidence="11 12">
    <name type="scientific">Microbacterium aurantiacum</name>
    <dbReference type="NCBI Taxonomy" id="162393"/>
    <lineage>
        <taxon>Bacteria</taxon>
        <taxon>Bacillati</taxon>
        <taxon>Actinomycetota</taxon>
        <taxon>Actinomycetes</taxon>
        <taxon>Micrococcales</taxon>
        <taxon>Microbacteriaceae</taxon>
        <taxon>Microbacterium</taxon>
    </lineage>
</organism>
<dbReference type="InterPro" id="IPR020617">
    <property type="entry name" value="Thiolase_C"/>
</dbReference>
<dbReference type="InterPro" id="IPR016039">
    <property type="entry name" value="Thiolase-like"/>
</dbReference>
<feature type="domain" description="Thiolase C-terminal" evidence="10">
    <location>
        <begin position="269"/>
        <end position="389"/>
    </location>
</feature>
<feature type="active site" description="Proton acceptor" evidence="7">
    <location>
        <position position="377"/>
    </location>
</feature>
<feature type="domain" description="Thiolase N-terminal" evidence="9">
    <location>
        <begin position="5"/>
        <end position="260"/>
    </location>
</feature>
<dbReference type="Pfam" id="PF00108">
    <property type="entry name" value="Thiolase_N"/>
    <property type="match status" value="1"/>
</dbReference>
<evidence type="ECO:0000256" key="6">
    <source>
        <dbReference type="ARBA" id="ARBA00040529"/>
    </source>
</evidence>
<sequence length="393" mass="40361">MTDAIVLVDGARTPVGSFGGAFASVPAHTLGALAVSAAVGRAGVDISEVDEFVLGCVGQVGPDAFIARRVALAAGAAESSTAFAVNRLCGSGLQAIATAADELNRGDSDIVVAGGVENMTRQPFLDYAARDGYRLGHRQQIDGTLSLVTDPWGDYPMGRTAENVAERYGISRAEQDAFAAESQRKARAAMESGAVAGEIVPVEVAQRRQTATVDTDEHPRETNLEALSRLRAAFSEQGTVTAGNSSGINDGAAAIVMMRASTAAERGLSVLGELVAFSKVGLAPEVMGYAPVAAIARVLERAGLGVSDIDWVELNEAFAAQAVAVQRDAGLIADRVNPLGGAIAWGHPVGATGSILALRALHGLRRTGGEHAMVSMCIGGGQGVAAVFRRSQA</sequence>
<evidence type="ECO:0000313" key="12">
    <source>
        <dbReference type="Proteomes" id="UP001183582"/>
    </source>
</evidence>
<dbReference type="RefSeq" id="WP_310890348.1">
    <property type="nucleotide sequence ID" value="NZ_BAAAGR010000001.1"/>
</dbReference>
<evidence type="ECO:0000256" key="4">
    <source>
        <dbReference type="ARBA" id="ARBA00023315"/>
    </source>
</evidence>
<dbReference type="SUPFAM" id="SSF53901">
    <property type="entry name" value="Thiolase-like"/>
    <property type="match status" value="2"/>
</dbReference>
<evidence type="ECO:0000259" key="9">
    <source>
        <dbReference type="Pfam" id="PF00108"/>
    </source>
</evidence>
<dbReference type="InterPro" id="IPR020615">
    <property type="entry name" value="Thiolase_acyl_enz_int_AS"/>
</dbReference>
<comment type="caution">
    <text evidence="11">The sequence shown here is derived from an EMBL/GenBank/DDBJ whole genome shotgun (WGS) entry which is preliminary data.</text>
</comment>
<comment type="similarity">
    <text evidence="1 8">Belongs to the thiolase-like superfamily. Thiolase family.</text>
</comment>
<dbReference type="PROSITE" id="PS00737">
    <property type="entry name" value="THIOLASE_2"/>
    <property type="match status" value="1"/>
</dbReference>
<evidence type="ECO:0000256" key="8">
    <source>
        <dbReference type="RuleBase" id="RU003557"/>
    </source>
</evidence>
<gene>
    <name evidence="11" type="ORF">KZC50_01400</name>
</gene>
<reference evidence="11 12" key="1">
    <citation type="submission" date="2021-06" db="EMBL/GenBank/DDBJ databases">
        <title>Genome-based taxonomic framework of Microbacterium strains isolated from marine environment, the description of four new species and reclassification of four preexisting species.</title>
        <authorList>
            <person name="Lee S.D."/>
            <person name="Kim S.-M."/>
            <person name="Byeon Y.-S."/>
            <person name="Yang H.L."/>
            <person name="Kim I.S."/>
        </authorList>
    </citation>
    <scope>NUCLEOTIDE SEQUENCE [LARGE SCALE GENOMIC DNA]</scope>
    <source>
        <strain evidence="11 12">KACC 20514</strain>
    </source>
</reference>
<accession>A0AAJ2HB77</accession>
<keyword evidence="3 8" id="KW-0808">Transferase</keyword>
<dbReference type="PANTHER" id="PTHR18919:SF107">
    <property type="entry name" value="ACETYL-COA ACETYLTRANSFERASE, CYTOSOLIC"/>
    <property type="match status" value="1"/>
</dbReference>
<feature type="active site" description="Acyl-thioester intermediate" evidence="7">
    <location>
        <position position="89"/>
    </location>
</feature>
<dbReference type="AlphaFoldDB" id="A0AAJ2HB77"/>
<dbReference type="Gene3D" id="3.40.47.10">
    <property type="match status" value="2"/>
</dbReference>
<dbReference type="EC" id="2.3.1.9" evidence="2"/>
<evidence type="ECO:0000259" key="10">
    <source>
        <dbReference type="Pfam" id="PF02803"/>
    </source>
</evidence>
<dbReference type="GO" id="GO:0003985">
    <property type="term" value="F:acetyl-CoA C-acetyltransferase activity"/>
    <property type="evidence" value="ECO:0007669"/>
    <property type="project" value="UniProtKB-EC"/>
</dbReference>
<name>A0AAJ2HB77_9MICO</name>
<evidence type="ECO:0000256" key="7">
    <source>
        <dbReference type="PIRSR" id="PIRSR000429-1"/>
    </source>
</evidence>
<dbReference type="NCBIfam" id="TIGR01930">
    <property type="entry name" value="AcCoA-C-Actrans"/>
    <property type="match status" value="1"/>
</dbReference>
<proteinExistence type="inferred from homology"/>